<dbReference type="EMBL" id="CAADFV010000259">
    <property type="protein sequence ID" value="VFK70372.1"/>
    <property type="molecule type" value="Genomic_DNA"/>
</dbReference>
<evidence type="ECO:0000313" key="7">
    <source>
        <dbReference type="EMBL" id="VFK70372.1"/>
    </source>
</evidence>
<evidence type="ECO:0000256" key="4">
    <source>
        <dbReference type="HAMAP-Rule" id="MF_00213"/>
    </source>
</evidence>
<dbReference type="HAMAP" id="MF_00213">
    <property type="entry name" value="HypA_HybF"/>
    <property type="match status" value="1"/>
</dbReference>
<proteinExistence type="inferred from homology"/>
<dbReference type="InterPro" id="IPR000688">
    <property type="entry name" value="HypA/HybF"/>
</dbReference>
<dbReference type="PANTHER" id="PTHR34535">
    <property type="entry name" value="HYDROGENASE MATURATION FACTOR HYPA"/>
    <property type="match status" value="1"/>
</dbReference>
<dbReference type="AlphaFoldDB" id="A0A451AWG5"/>
<evidence type="ECO:0000313" key="6">
    <source>
        <dbReference type="EMBL" id="VFK61844.1"/>
    </source>
</evidence>
<gene>
    <name evidence="4" type="primary">hypA</name>
    <name evidence="6" type="ORF">BECKTUN1418D_GA0071000_11614</name>
    <name evidence="7" type="ORF">BECKTUN1418E_GA0071001_12594</name>
    <name evidence="5" type="ORF">BECKTUN1418F_GA0071002_12554</name>
</gene>
<dbReference type="GO" id="GO:0051604">
    <property type="term" value="P:protein maturation"/>
    <property type="evidence" value="ECO:0007669"/>
    <property type="project" value="InterPro"/>
</dbReference>
<evidence type="ECO:0000256" key="2">
    <source>
        <dbReference type="ARBA" id="ARBA00022723"/>
    </source>
</evidence>
<sequence length="115" mass="12496">MHEFSLCQALVRQIESIAKDHNTQAVRRIVLQIGPLSGAEIPLIEQAFPLVAAGTLAQDALLTIESAPVIVRCRMCGFTNETQPNQLSCAACGDLGTELISGDRMTLMQLEMEIE</sequence>
<accession>A0A451AWG5</accession>
<keyword evidence="1 4" id="KW-0533">Nickel</keyword>
<reference evidence="7" key="1">
    <citation type="submission" date="2019-02" db="EMBL/GenBank/DDBJ databases">
        <authorList>
            <person name="Gruber-Vodicka R. H."/>
            <person name="Seah K. B. B."/>
        </authorList>
    </citation>
    <scope>NUCLEOTIDE SEQUENCE</scope>
    <source>
        <strain evidence="6">BECK_BY1</strain>
        <strain evidence="7">BECK_BY2</strain>
        <strain evidence="5">BECK_BY3</strain>
    </source>
</reference>
<dbReference type="GO" id="GO:0008270">
    <property type="term" value="F:zinc ion binding"/>
    <property type="evidence" value="ECO:0007669"/>
    <property type="project" value="UniProtKB-UniRule"/>
</dbReference>
<evidence type="ECO:0000256" key="1">
    <source>
        <dbReference type="ARBA" id="ARBA00022596"/>
    </source>
</evidence>
<dbReference type="Gene3D" id="3.30.2320.80">
    <property type="match status" value="1"/>
</dbReference>
<name>A0A451AWG5_9GAMM</name>
<organism evidence="7">
    <name type="scientific">Candidatus Kentrum sp. TUN</name>
    <dbReference type="NCBI Taxonomy" id="2126343"/>
    <lineage>
        <taxon>Bacteria</taxon>
        <taxon>Pseudomonadati</taxon>
        <taxon>Pseudomonadota</taxon>
        <taxon>Gammaproteobacteria</taxon>
        <taxon>Candidatus Kentrum</taxon>
    </lineage>
</organism>
<dbReference type="GO" id="GO:0016151">
    <property type="term" value="F:nickel cation binding"/>
    <property type="evidence" value="ECO:0007669"/>
    <property type="project" value="UniProtKB-UniRule"/>
</dbReference>
<protein>
    <recommendedName>
        <fullName evidence="4">Hydrogenase maturation factor HypA</fullName>
    </recommendedName>
</protein>
<feature type="binding site" evidence="4">
    <location>
        <position position="2"/>
    </location>
    <ligand>
        <name>Ni(2+)</name>
        <dbReference type="ChEBI" id="CHEBI:49786"/>
    </ligand>
</feature>
<feature type="binding site" evidence="4">
    <location>
        <position position="92"/>
    </location>
    <ligand>
        <name>Zn(2+)</name>
        <dbReference type="ChEBI" id="CHEBI:29105"/>
    </ligand>
</feature>
<feature type="binding site" evidence="4">
    <location>
        <position position="73"/>
    </location>
    <ligand>
        <name>Zn(2+)</name>
        <dbReference type="ChEBI" id="CHEBI:29105"/>
    </ligand>
</feature>
<comment type="function">
    <text evidence="4">Involved in the maturation of [NiFe] hydrogenases. Required for nickel insertion into the metal center of the hydrogenase.</text>
</comment>
<dbReference type="PANTHER" id="PTHR34535:SF3">
    <property type="entry name" value="HYDROGENASE MATURATION FACTOR HYPA"/>
    <property type="match status" value="1"/>
</dbReference>
<comment type="similarity">
    <text evidence="4">Belongs to the HypA/HybF family.</text>
</comment>
<feature type="binding site" evidence="4">
    <location>
        <position position="76"/>
    </location>
    <ligand>
        <name>Zn(2+)</name>
        <dbReference type="ChEBI" id="CHEBI:29105"/>
    </ligand>
</feature>
<evidence type="ECO:0000256" key="3">
    <source>
        <dbReference type="ARBA" id="ARBA00022833"/>
    </source>
</evidence>
<keyword evidence="2 4" id="KW-0479">Metal-binding</keyword>
<dbReference type="PIRSF" id="PIRSF004761">
    <property type="entry name" value="Hydrgn_mat_HypA"/>
    <property type="match status" value="1"/>
</dbReference>
<feature type="binding site" evidence="4">
    <location>
        <position position="89"/>
    </location>
    <ligand>
        <name>Zn(2+)</name>
        <dbReference type="ChEBI" id="CHEBI:29105"/>
    </ligand>
</feature>
<keyword evidence="3 4" id="KW-0862">Zinc</keyword>
<dbReference type="Pfam" id="PF01155">
    <property type="entry name" value="HypA"/>
    <property type="match status" value="1"/>
</dbReference>
<dbReference type="EMBL" id="CAADFX010000161">
    <property type="protein sequence ID" value="VFK61844.1"/>
    <property type="molecule type" value="Genomic_DNA"/>
</dbReference>
<dbReference type="EMBL" id="CAADFY010000255">
    <property type="protein sequence ID" value="VFK61448.1"/>
    <property type="molecule type" value="Genomic_DNA"/>
</dbReference>
<evidence type="ECO:0000313" key="5">
    <source>
        <dbReference type="EMBL" id="VFK61448.1"/>
    </source>
</evidence>